<dbReference type="Proteomes" id="UP001408789">
    <property type="component" value="Unassembled WGS sequence"/>
</dbReference>
<feature type="transmembrane region" description="Helical" evidence="6">
    <location>
        <begin position="58"/>
        <end position="78"/>
    </location>
</feature>
<dbReference type="Pfam" id="PF04145">
    <property type="entry name" value="Ctr"/>
    <property type="match status" value="2"/>
</dbReference>
<evidence type="ECO:0000256" key="7">
    <source>
        <dbReference type="SAM" id="MobiDB-lite"/>
    </source>
</evidence>
<feature type="transmembrane region" description="Helical" evidence="6">
    <location>
        <begin position="121"/>
        <end position="141"/>
    </location>
</feature>
<evidence type="ECO:0000313" key="8">
    <source>
        <dbReference type="EMBL" id="KAK9057585.1"/>
    </source>
</evidence>
<evidence type="ECO:0000256" key="4">
    <source>
        <dbReference type="ARBA" id="ARBA00022989"/>
    </source>
</evidence>
<protein>
    <recommendedName>
        <fullName evidence="6">Copper transport protein</fullName>
    </recommendedName>
</protein>
<gene>
    <name evidence="8" type="ORF">SSX86_022421</name>
</gene>
<dbReference type="GO" id="GO:0005886">
    <property type="term" value="C:plasma membrane"/>
    <property type="evidence" value="ECO:0007669"/>
    <property type="project" value="TreeGrafter"/>
</dbReference>
<comment type="similarity">
    <text evidence="1 6">Belongs to the copper transporter (Ctr) (TC 1.A.56) family. SLC31A subfamily.</text>
</comment>
<dbReference type="PANTHER" id="PTHR12483">
    <property type="entry name" value="SOLUTE CARRIER FAMILY 31 COPPER TRANSPORTERS"/>
    <property type="match status" value="1"/>
</dbReference>
<organism evidence="8 9">
    <name type="scientific">Deinandra increscens subsp. villosa</name>
    <dbReference type="NCBI Taxonomy" id="3103831"/>
    <lineage>
        <taxon>Eukaryota</taxon>
        <taxon>Viridiplantae</taxon>
        <taxon>Streptophyta</taxon>
        <taxon>Embryophyta</taxon>
        <taxon>Tracheophyta</taxon>
        <taxon>Spermatophyta</taxon>
        <taxon>Magnoliopsida</taxon>
        <taxon>eudicotyledons</taxon>
        <taxon>Gunneridae</taxon>
        <taxon>Pentapetalae</taxon>
        <taxon>asterids</taxon>
        <taxon>campanulids</taxon>
        <taxon>Asterales</taxon>
        <taxon>Asteraceae</taxon>
        <taxon>Asteroideae</taxon>
        <taxon>Heliantheae alliance</taxon>
        <taxon>Madieae</taxon>
        <taxon>Madiinae</taxon>
        <taxon>Deinandra</taxon>
    </lineage>
</organism>
<comment type="caution">
    <text evidence="8">The sequence shown here is derived from an EMBL/GenBank/DDBJ whole genome shotgun (WGS) entry which is preliminary data.</text>
</comment>
<dbReference type="AlphaFoldDB" id="A0AAP0GSF8"/>
<keyword evidence="6" id="KW-0813">Transport</keyword>
<evidence type="ECO:0000256" key="5">
    <source>
        <dbReference type="ARBA" id="ARBA00023136"/>
    </source>
</evidence>
<evidence type="ECO:0000256" key="3">
    <source>
        <dbReference type="ARBA" id="ARBA00022796"/>
    </source>
</evidence>
<feature type="region of interest" description="Disordered" evidence="7">
    <location>
        <begin position="1"/>
        <end position="22"/>
    </location>
</feature>
<keyword evidence="6" id="KW-0186">Copper</keyword>
<name>A0AAP0GSF8_9ASTR</name>
<keyword evidence="9" id="KW-1185">Reference proteome</keyword>
<keyword evidence="3 6" id="KW-0187">Copper transport</keyword>
<feature type="transmembrane region" description="Helical" evidence="6">
    <location>
        <begin position="90"/>
        <end position="115"/>
    </location>
</feature>
<evidence type="ECO:0000256" key="6">
    <source>
        <dbReference type="RuleBase" id="RU367022"/>
    </source>
</evidence>
<sequence length="163" mass="17072">MDGGHMNGMPAPPVTATGASPMGTNPVWTPHHAMMHMAFFWGKNGDILFPGWPGSSSGMYALVLIFVFFLAVLVEFLSHASFAKRGSGTAAVGLVQTAVHTLRAGLGYLVMLAVMSFNGGVFVAAVAGHALGFLVFGSWVFRRPAPEQVAGDKSSDMSPMISA</sequence>
<dbReference type="EMBL" id="JBCNJP010000023">
    <property type="protein sequence ID" value="KAK9057585.1"/>
    <property type="molecule type" value="Genomic_DNA"/>
</dbReference>
<keyword evidence="4 6" id="KW-1133">Transmembrane helix</keyword>
<keyword evidence="2 6" id="KW-0812">Transmembrane</keyword>
<dbReference type="InterPro" id="IPR007274">
    <property type="entry name" value="Cop_transporter"/>
</dbReference>
<proteinExistence type="inferred from homology"/>
<keyword evidence="6" id="KW-0406">Ion transport</keyword>
<keyword evidence="5 6" id="KW-0472">Membrane</keyword>
<dbReference type="GO" id="GO:0005375">
    <property type="term" value="F:copper ion transmembrane transporter activity"/>
    <property type="evidence" value="ECO:0007669"/>
    <property type="project" value="UniProtKB-UniRule"/>
</dbReference>
<evidence type="ECO:0000256" key="2">
    <source>
        <dbReference type="ARBA" id="ARBA00022692"/>
    </source>
</evidence>
<dbReference type="PANTHER" id="PTHR12483:SF24">
    <property type="entry name" value="COPPER TRANSPORTER 2-RELATED"/>
    <property type="match status" value="1"/>
</dbReference>
<reference evidence="8 9" key="1">
    <citation type="submission" date="2024-04" db="EMBL/GenBank/DDBJ databases">
        <title>The reference genome of an endangered Asteraceae, Deinandra increscens subsp. villosa, native to the Central Coast of California.</title>
        <authorList>
            <person name="Guilliams M."/>
            <person name="Hasenstab-Lehman K."/>
            <person name="Meyer R."/>
            <person name="Mcevoy S."/>
        </authorList>
    </citation>
    <scope>NUCLEOTIDE SEQUENCE [LARGE SCALE GENOMIC DNA]</scope>
    <source>
        <tissue evidence="8">Leaf</tissue>
    </source>
</reference>
<comment type="subcellular location">
    <subcellularLocation>
        <location evidence="6">Membrane</location>
        <topology evidence="6">Multi-pass membrane protein</topology>
    </subcellularLocation>
</comment>
<accession>A0AAP0GSF8</accession>
<evidence type="ECO:0000256" key="1">
    <source>
        <dbReference type="ARBA" id="ARBA00006921"/>
    </source>
</evidence>
<evidence type="ECO:0000313" key="9">
    <source>
        <dbReference type="Proteomes" id="UP001408789"/>
    </source>
</evidence>